<dbReference type="InterPro" id="IPR028359">
    <property type="entry name" value="UDP_ManNAc/GlcNAc_DH"/>
</dbReference>
<evidence type="ECO:0000256" key="1">
    <source>
        <dbReference type="ARBA" id="ARBA00006601"/>
    </source>
</evidence>
<dbReference type="PIRSF" id="PIRSF000124">
    <property type="entry name" value="UDPglc_GDPman_dh"/>
    <property type="match status" value="1"/>
</dbReference>
<dbReference type="InterPro" id="IPR014026">
    <property type="entry name" value="UDP-Glc/GDP-Man_DH_dimer"/>
</dbReference>
<dbReference type="InterPro" id="IPR036291">
    <property type="entry name" value="NAD(P)-bd_dom_sf"/>
</dbReference>
<dbReference type="Pfam" id="PF03721">
    <property type="entry name" value="UDPG_MGDP_dh_N"/>
    <property type="match status" value="1"/>
</dbReference>
<comment type="caution">
    <text evidence="10">The sequence shown here is derived from an EMBL/GenBank/DDBJ whole genome shotgun (WGS) entry which is preliminary data.</text>
</comment>
<dbReference type="InterPro" id="IPR017476">
    <property type="entry name" value="UDP-Glc/GDP-Man"/>
</dbReference>
<keyword evidence="4" id="KW-0560">Oxidoreductase</keyword>
<evidence type="ECO:0000313" key="11">
    <source>
        <dbReference type="Proteomes" id="UP000783863"/>
    </source>
</evidence>
<dbReference type="EMBL" id="RKLQ01000006">
    <property type="protein sequence ID" value="MBX0305829.1"/>
    <property type="molecule type" value="Genomic_DNA"/>
</dbReference>
<evidence type="ECO:0000256" key="6">
    <source>
        <dbReference type="ARBA" id="ARBA00030172"/>
    </source>
</evidence>
<proteinExistence type="inferred from homology"/>
<evidence type="ECO:0000256" key="5">
    <source>
        <dbReference type="ARBA" id="ARBA00023027"/>
    </source>
</evidence>
<dbReference type="InterPro" id="IPR014027">
    <property type="entry name" value="UDP-Glc/GDP-Man_DH_C"/>
</dbReference>
<keyword evidence="11" id="KW-1185">Reference proteome</keyword>
<dbReference type="InterPro" id="IPR008927">
    <property type="entry name" value="6-PGluconate_DH-like_C_sf"/>
</dbReference>
<dbReference type="InterPro" id="IPR001732">
    <property type="entry name" value="UDP-Glc/GDP-Man_DH_N"/>
</dbReference>
<evidence type="ECO:0000256" key="7">
    <source>
        <dbReference type="ARBA" id="ARBA00049130"/>
    </source>
</evidence>
<comment type="similarity">
    <text evidence="1 8">Belongs to the UDP-glucose/GDP-mannose dehydrogenase family.</text>
</comment>
<evidence type="ECO:0000313" key="10">
    <source>
        <dbReference type="EMBL" id="MBX0305829.1"/>
    </source>
</evidence>
<dbReference type="PIRSF" id="PIRSF500136">
    <property type="entry name" value="UDP_ManNAc_DH"/>
    <property type="match status" value="1"/>
</dbReference>
<name>A0A8J7YMA5_9EURY</name>
<dbReference type="Pfam" id="PF03720">
    <property type="entry name" value="UDPG_MGDP_dh_C"/>
    <property type="match status" value="1"/>
</dbReference>
<gene>
    <name evidence="10" type="ORF">EGD98_19480</name>
</gene>
<dbReference type="GO" id="GO:0089714">
    <property type="term" value="F:UDP-N-acetyl-D-mannosamine dehydrogenase activity"/>
    <property type="evidence" value="ECO:0007669"/>
    <property type="project" value="UniProtKB-EC"/>
</dbReference>
<evidence type="ECO:0000256" key="2">
    <source>
        <dbReference type="ARBA" id="ARBA00012935"/>
    </source>
</evidence>
<dbReference type="InterPro" id="IPR036220">
    <property type="entry name" value="UDP-Glc/GDP-Man_DH_C_sf"/>
</dbReference>
<dbReference type="SUPFAM" id="SSF48179">
    <property type="entry name" value="6-phosphogluconate dehydrogenase C-terminal domain-like"/>
    <property type="match status" value="1"/>
</dbReference>
<dbReference type="AlphaFoldDB" id="A0A8J7YMA5"/>
<dbReference type="SUPFAM" id="SSF51735">
    <property type="entry name" value="NAD(P)-binding Rossmann-fold domains"/>
    <property type="match status" value="1"/>
</dbReference>
<dbReference type="Proteomes" id="UP000783863">
    <property type="component" value="Unassembled WGS sequence"/>
</dbReference>
<comment type="catalytic activity">
    <reaction evidence="7">
        <text>UDP-N-acetyl-alpha-D-mannosamine + 2 NAD(+) + H2O = UDP-N-acetyl-alpha-D-mannosaminouronate + 2 NADH + 3 H(+)</text>
        <dbReference type="Rhea" id="RHEA:25780"/>
        <dbReference type="ChEBI" id="CHEBI:15377"/>
        <dbReference type="ChEBI" id="CHEBI:15378"/>
        <dbReference type="ChEBI" id="CHEBI:57540"/>
        <dbReference type="ChEBI" id="CHEBI:57945"/>
        <dbReference type="ChEBI" id="CHEBI:68623"/>
        <dbReference type="ChEBI" id="CHEBI:70731"/>
        <dbReference type="EC" id="1.1.1.336"/>
    </reaction>
</comment>
<protein>
    <recommendedName>
        <fullName evidence="3">UDP-N-acetyl-D-mannosamine dehydrogenase</fullName>
        <ecNumber evidence="2">1.1.1.336</ecNumber>
    </recommendedName>
    <alternativeName>
        <fullName evidence="6">UDP-ManNAc 6-dehydrogenase</fullName>
    </alternativeName>
</protein>
<dbReference type="PANTHER" id="PTHR43491:SF2">
    <property type="entry name" value="UDP-N-ACETYL-D-MANNOSAMINE DEHYDROGENASE"/>
    <property type="match status" value="1"/>
</dbReference>
<evidence type="ECO:0000259" key="9">
    <source>
        <dbReference type="SMART" id="SM00984"/>
    </source>
</evidence>
<sequence length="457" mass="49367">MAHLSIVGMGYVGLPLALAFDAEGHDVVGFDTDARKVARFRRGEDPTSEVGSDAIDRSDITFTTSESEIESSDYYVITVPTPIDESGAPDLAFIEAAGETVGATLSDGSTVVLESTVYPGATREVLLPVLEEKSGKTAGTEFYLGYSPERLVPGNAAKGLSDIVKIVSGHDEVALERLRALYGDVVDAGLHPAPSMEVAEAAKCLENTQRDLNIALMNEFAFGCRQLDHPIDARDVIDAASTKWNFHEYHPGTVGGHCIPVDPNYLIWQFEQHGFDSELIRTARSVNDEFATQMATAAIEALGERAQTLNREYETINADGGQVPDGSGPTAVTVPQFPDDGPRLLVLGFAYKPGTTDVRSPVLRDAIEQLQEVVEVVGVDPHISNEAVRNDFDVPVQESLSVDDFDGLLLSTPHDAFRSLDLGAIRDRMNELPVLVDVTGTYDSDEAAEHGFIYRGI</sequence>
<dbReference type="NCBIfam" id="TIGR03026">
    <property type="entry name" value="NDP-sugDHase"/>
    <property type="match status" value="1"/>
</dbReference>
<dbReference type="EC" id="1.1.1.336" evidence="2"/>
<dbReference type="SUPFAM" id="SSF52413">
    <property type="entry name" value="UDP-glucose/GDP-mannose dehydrogenase C-terminal domain"/>
    <property type="match status" value="1"/>
</dbReference>
<organism evidence="10 11">
    <name type="scientific">Haloarcula salinisoli</name>
    <dbReference type="NCBI Taxonomy" id="2487746"/>
    <lineage>
        <taxon>Archaea</taxon>
        <taxon>Methanobacteriati</taxon>
        <taxon>Methanobacteriota</taxon>
        <taxon>Stenosarchaea group</taxon>
        <taxon>Halobacteria</taxon>
        <taxon>Halobacteriales</taxon>
        <taxon>Haloarculaceae</taxon>
        <taxon>Haloarcula</taxon>
    </lineage>
</organism>
<evidence type="ECO:0000256" key="3">
    <source>
        <dbReference type="ARBA" id="ARBA00016796"/>
    </source>
</evidence>
<dbReference type="Pfam" id="PF00984">
    <property type="entry name" value="UDPG_MGDP_dh"/>
    <property type="match status" value="1"/>
</dbReference>
<evidence type="ECO:0000256" key="4">
    <source>
        <dbReference type="ARBA" id="ARBA00023002"/>
    </source>
</evidence>
<feature type="domain" description="UDP-glucose/GDP-mannose dehydrogenase C-terminal" evidence="9">
    <location>
        <begin position="345"/>
        <end position="444"/>
    </location>
</feature>
<dbReference type="PANTHER" id="PTHR43491">
    <property type="entry name" value="UDP-N-ACETYL-D-MANNOSAMINE DEHYDROGENASE"/>
    <property type="match status" value="1"/>
</dbReference>
<dbReference type="GO" id="GO:0051287">
    <property type="term" value="F:NAD binding"/>
    <property type="evidence" value="ECO:0007669"/>
    <property type="project" value="InterPro"/>
</dbReference>
<dbReference type="Gene3D" id="3.40.50.720">
    <property type="entry name" value="NAD(P)-binding Rossmann-like Domain"/>
    <property type="match status" value="3"/>
</dbReference>
<dbReference type="GO" id="GO:0000271">
    <property type="term" value="P:polysaccharide biosynthetic process"/>
    <property type="evidence" value="ECO:0007669"/>
    <property type="project" value="InterPro"/>
</dbReference>
<dbReference type="GO" id="GO:0016628">
    <property type="term" value="F:oxidoreductase activity, acting on the CH-CH group of donors, NAD or NADP as acceptor"/>
    <property type="evidence" value="ECO:0007669"/>
    <property type="project" value="InterPro"/>
</dbReference>
<dbReference type="SMART" id="SM00984">
    <property type="entry name" value="UDPG_MGDP_dh_C"/>
    <property type="match status" value="1"/>
</dbReference>
<evidence type="ECO:0000256" key="8">
    <source>
        <dbReference type="PIRNR" id="PIRNR000124"/>
    </source>
</evidence>
<dbReference type="RefSeq" id="WP_220590026.1">
    <property type="nucleotide sequence ID" value="NZ_RKLQ01000006.1"/>
</dbReference>
<keyword evidence="5" id="KW-0520">NAD</keyword>
<reference evidence="10" key="1">
    <citation type="submission" date="2021-06" db="EMBL/GenBank/DDBJ databases">
        <title>Halomicroarcula sp. F24A a new haloarchaeum isolated from saline soil.</title>
        <authorList>
            <person name="Duran-Viseras A."/>
            <person name="Sanchez-Porro C."/>
            <person name="Ventosa A."/>
        </authorList>
    </citation>
    <scope>NUCLEOTIDE SEQUENCE</scope>
    <source>
        <strain evidence="10">F24A</strain>
    </source>
</reference>
<accession>A0A8J7YMA5</accession>